<dbReference type="PRINTS" id="PR00039">
    <property type="entry name" value="HTHLYSR"/>
</dbReference>
<evidence type="ECO:0000256" key="2">
    <source>
        <dbReference type="ARBA" id="ARBA00023015"/>
    </source>
</evidence>
<dbReference type="InterPro" id="IPR050950">
    <property type="entry name" value="HTH-type_LysR_regulators"/>
</dbReference>
<accession>A0A644TMR0</accession>
<name>A0A644TMR0_9ZZZZ</name>
<comment type="similarity">
    <text evidence="1">Belongs to the LysR transcriptional regulatory family.</text>
</comment>
<dbReference type="SUPFAM" id="SSF46785">
    <property type="entry name" value="Winged helix' DNA-binding domain"/>
    <property type="match status" value="1"/>
</dbReference>
<dbReference type="InterPro" id="IPR000847">
    <property type="entry name" value="LysR_HTH_N"/>
</dbReference>
<dbReference type="EMBL" id="VSSQ01000039">
    <property type="protein sequence ID" value="MPL67949.1"/>
    <property type="molecule type" value="Genomic_DNA"/>
</dbReference>
<evidence type="ECO:0000256" key="4">
    <source>
        <dbReference type="ARBA" id="ARBA00023163"/>
    </source>
</evidence>
<gene>
    <name evidence="6" type="primary">gltC_5</name>
    <name evidence="6" type="ORF">SDC9_13653</name>
</gene>
<reference evidence="6" key="1">
    <citation type="submission" date="2019-08" db="EMBL/GenBank/DDBJ databases">
        <authorList>
            <person name="Kucharzyk K."/>
            <person name="Murdoch R.W."/>
            <person name="Higgins S."/>
            <person name="Loffler F."/>
        </authorList>
    </citation>
    <scope>NUCLEOTIDE SEQUENCE</scope>
</reference>
<comment type="caution">
    <text evidence="6">The sequence shown here is derived from an EMBL/GenBank/DDBJ whole genome shotgun (WGS) entry which is preliminary data.</text>
</comment>
<proteinExistence type="inferred from homology"/>
<dbReference type="Gene3D" id="1.10.10.10">
    <property type="entry name" value="Winged helix-like DNA-binding domain superfamily/Winged helix DNA-binding domain"/>
    <property type="match status" value="1"/>
</dbReference>
<dbReference type="AlphaFoldDB" id="A0A644TMR0"/>
<dbReference type="InterPro" id="IPR036388">
    <property type="entry name" value="WH-like_DNA-bd_sf"/>
</dbReference>
<feature type="domain" description="HTH lysR-type" evidence="5">
    <location>
        <begin position="1"/>
        <end position="58"/>
    </location>
</feature>
<organism evidence="6">
    <name type="scientific">bioreactor metagenome</name>
    <dbReference type="NCBI Taxonomy" id="1076179"/>
    <lineage>
        <taxon>unclassified sequences</taxon>
        <taxon>metagenomes</taxon>
        <taxon>ecological metagenomes</taxon>
    </lineage>
</organism>
<dbReference type="Pfam" id="PF03466">
    <property type="entry name" value="LysR_substrate"/>
    <property type="match status" value="1"/>
</dbReference>
<keyword evidence="3" id="KW-0238">DNA-binding</keyword>
<dbReference type="Gene3D" id="3.40.190.290">
    <property type="match status" value="1"/>
</dbReference>
<dbReference type="FunFam" id="1.10.10.10:FF:000001">
    <property type="entry name" value="LysR family transcriptional regulator"/>
    <property type="match status" value="1"/>
</dbReference>
<protein>
    <submittedName>
        <fullName evidence="6">HTH-type transcriptional regulator GltC</fullName>
    </submittedName>
</protein>
<dbReference type="InterPro" id="IPR005119">
    <property type="entry name" value="LysR_subst-bd"/>
</dbReference>
<dbReference type="GO" id="GO:0005829">
    <property type="term" value="C:cytosol"/>
    <property type="evidence" value="ECO:0007669"/>
    <property type="project" value="TreeGrafter"/>
</dbReference>
<dbReference type="PANTHER" id="PTHR30419">
    <property type="entry name" value="HTH-TYPE TRANSCRIPTIONAL REGULATOR YBHD"/>
    <property type="match status" value="1"/>
</dbReference>
<dbReference type="InterPro" id="IPR036390">
    <property type="entry name" value="WH_DNA-bd_sf"/>
</dbReference>
<dbReference type="PROSITE" id="PS50931">
    <property type="entry name" value="HTH_LYSR"/>
    <property type="match status" value="1"/>
</dbReference>
<dbReference type="GO" id="GO:0003700">
    <property type="term" value="F:DNA-binding transcription factor activity"/>
    <property type="evidence" value="ECO:0007669"/>
    <property type="project" value="InterPro"/>
</dbReference>
<dbReference type="SUPFAM" id="SSF53850">
    <property type="entry name" value="Periplasmic binding protein-like II"/>
    <property type="match status" value="1"/>
</dbReference>
<evidence type="ECO:0000256" key="1">
    <source>
        <dbReference type="ARBA" id="ARBA00009437"/>
    </source>
</evidence>
<keyword evidence="4" id="KW-0804">Transcription</keyword>
<dbReference type="CDD" id="cd08438">
    <property type="entry name" value="PBP2_CidR"/>
    <property type="match status" value="1"/>
</dbReference>
<evidence type="ECO:0000256" key="3">
    <source>
        <dbReference type="ARBA" id="ARBA00023125"/>
    </source>
</evidence>
<evidence type="ECO:0000259" key="5">
    <source>
        <dbReference type="PROSITE" id="PS50931"/>
    </source>
</evidence>
<dbReference type="Pfam" id="PF00126">
    <property type="entry name" value="HTH_1"/>
    <property type="match status" value="1"/>
</dbReference>
<keyword evidence="2" id="KW-0805">Transcription regulation</keyword>
<dbReference type="PANTHER" id="PTHR30419:SF8">
    <property type="entry name" value="NITROGEN ASSIMILATION TRANSCRIPTIONAL ACTIVATOR-RELATED"/>
    <property type="match status" value="1"/>
</dbReference>
<evidence type="ECO:0000313" key="6">
    <source>
        <dbReference type="EMBL" id="MPL67949.1"/>
    </source>
</evidence>
<dbReference type="GO" id="GO:0003677">
    <property type="term" value="F:DNA binding"/>
    <property type="evidence" value="ECO:0007669"/>
    <property type="project" value="UniProtKB-KW"/>
</dbReference>
<sequence>MDLHHLKYFIEVARHKSFTKAAEICCVSQSAISKTIKDLEAELGTVLFNRNSKYVHLTDAGLIFLSQSQQIVSMFRNLKTDFENELKLEKGKITIGLPPITGVSIFAQLLANFRKKHPQVEIELYEYGSKKVVIGIQDGTLDLGVICNLPNNDMFETMTLSNDPLCVVTHPQHDISKLPSVNLASLTTESFVLYTKDFSLHEEIVNNCKLAGFQPKIVFETSQLELMIQMVAANLGIALLPSKTCERLDASRTIAIPLLKPTIFHKMSIIWRKGHYMSHAARLWLTNAEEYFKEEKLLF</sequence>